<keyword evidence="4" id="KW-1185">Reference proteome</keyword>
<dbReference type="Proteomes" id="UP000681722">
    <property type="component" value="Unassembled WGS sequence"/>
</dbReference>
<organism evidence="2 4">
    <name type="scientific">Didymodactylos carnosus</name>
    <dbReference type="NCBI Taxonomy" id="1234261"/>
    <lineage>
        <taxon>Eukaryota</taxon>
        <taxon>Metazoa</taxon>
        <taxon>Spiralia</taxon>
        <taxon>Gnathifera</taxon>
        <taxon>Rotifera</taxon>
        <taxon>Eurotatoria</taxon>
        <taxon>Bdelloidea</taxon>
        <taxon>Philodinida</taxon>
        <taxon>Philodinidae</taxon>
        <taxon>Didymodactylos</taxon>
    </lineage>
</organism>
<feature type="region of interest" description="Disordered" evidence="1">
    <location>
        <begin position="1"/>
        <end position="23"/>
    </location>
</feature>
<accession>A0A816B5M5</accession>
<name>A0A816B5M5_9BILA</name>
<comment type="caution">
    <text evidence="2">The sequence shown here is derived from an EMBL/GenBank/DDBJ whole genome shotgun (WGS) entry which is preliminary data.</text>
</comment>
<feature type="non-terminal residue" evidence="2">
    <location>
        <position position="1"/>
    </location>
</feature>
<proteinExistence type="predicted"/>
<evidence type="ECO:0000313" key="3">
    <source>
        <dbReference type="EMBL" id="CAF4485871.1"/>
    </source>
</evidence>
<dbReference type="EMBL" id="CAJNOQ010036836">
    <property type="protein sequence ID" value="CAF1605885.1"/>
    <property type="molecule type" value="Genomic_DNA"/>
</dbReference>
<dbReference type="Proteomes" id="UP000663829">
    <property type="component" value="Unassembled WGS sequence"/>
</dbReference>
<gene>
    <name evidence="2" type="ORF">GPM918_LOCUS42748</name>
    <name evidence="3" type="ORF">SRO942_LOCUS44070</name>
</gene>
<evidence type="ECO:0000313" key="4">
    <source>
        <dbReference type="Proteomes" id="UP000663829"/>
    </source>
</evidence>
<dbReference type="AlphaFoldDB" id="A0A816B5M5"/>
<evidence type="ECO:0000313" key="2">
    <source>
        <dbReference type="EMBL" id="CAF1605885.1"/>
    </source>
</evidence>
<sequence>HFLGDKQYAKQAAHGNTKKTTTAAHVYRRTRPSTITKIRQGVRTDPGTAVYKSMVGSGDVLFPRNVRQANYQRTQYLRKQRLSKDELLNTILLSISEINDYIRSCSLPELTVVLMHEHAEESFEYLLNTTTETIPLYYDTTFQVRQFYLSVSLDIF</sequence>
<dbReference type="EMBL" id="CAJOBC010103421">
    <property type="protein sequence ID" value="CAF4485871.1"/>
    <property type="molecule type" value="Genomic_DNA"/>
</dbReference>
<protein>
    <submittedName>
        <fullName evidence="2">Uncharacterized protein</fullName>
    </submittedName>
</protein>
<evidence type="ECO:0000256" key="1">
    <source>
        <dbReference type="SAM" id="MobiDB-lite"/>
    </source>
</evidence>
<reference evidence="2" key="1">
    <citation type="submission" date="2021-02" db="EMBL/GenBank/DDBJ databases">
        <authorList>
            <person name="Nowell W R."/>
        </authorList>
    </citation>
    <scope>NUCLEOTIDE SEQUENCE</scope>
</reference>